<dbReference type="EMBL" id="CP039349">
    <property type="protein sequence ID" value="QCD93382.1"/>
    <property type="molecule type" value="Genomic_DNA"/>
</dbReference>
<dbReference type="Proteomes" id="UP000501690">
    <property type="component" value="Linkage Group LG5"/>
</dbReference>
<dbReference type="AlphaFoldDB" id="A0A4D6LWW7"/>
<name>A0A4D6LWW7_VIGUN</name>
<feature type="compositionally biased region" description="Basic and acidic residues" evidence="1">
    <location>
        <begin position="15"/>
        <end position="26"/>
    </location>
</feature>
<protein>
    <submittedName>
        <fullName evidence="2">Uncharacterized protein</fullName>
    </submittedName>
</protein>
<evidence type="ECO:0000313" key="2">
    <source>
        <dbReference type="EMBL" id="QCD93382.1"/>
    </source>
</evidence>
<sequence length="52" mass="5635">MEEIMAAKIAKHATKNAEGDHADEGTTKLSHSPTIGHTVDEEMENVKDVADM</sequence>
<evidence type="ECO:0000313" key="3">
    <source>
        <dbReference type="Proteomes" id="UP000501690"/>
    </source>
</evidence>
<proteinExistence type="predicted"/>
<gene>
    <name evidence="2" type="ORF">DEO72_LG5g1457</name>
</gene>
<keyword evidence="3" id="KW-1185">Reference proteome</keyword>
<organism evidence="2 3">
    <name type="scientific">Vigna unguiculata</name>
    <name type="common">Cowpea</name>
    <dbReference type="NCBI Taxonomy" id="3917"/>
    <lineage>
        <taxon>Eukaryota</taxon>
        <taxon>Viridiplantae</taxon>
        <taxon>Streptophyta</taxon>
        <taxon>Embryophyta</taxon>
        <taxon>Tracheophyta</taxon>
        <taxon>Spermatophyta</taxon>
        <taxon>Magnoliopsida</taxon>
        <taxon>eudicotyledons</taxon>
        <taxon>Gunneridae</taxon>
        <taxon>Pentapetalae</taxon>
        <taxon>rosids</taxon>
        <taxon>fabids</taxon>
        <taxon>Fabales</taxon>
        <taxon>Fabaceae</taxon>
        <taxon>Papilionoideae</taxon>
        <taxon>50 kb inversion clade</taxon>
        <taxon>NPAAA clade</taxon>
        <taxon>indigoferoid/millettioid clade</taxon>
        <taxon>Phaseoleae</taxon>
        <taxon>Vigna</taxon>
    </lineage>
</organism>
<evidence type="ECO:0000256" key="1">
    <source>
        <dbReference type="SAM" id="MobiDB-lite"/>
    </source>
</evidence>
<reference evidence="2 3" key="1">
    <citation type="submission" date="2019-04" db="EMBL/GenBank/DDBJ databases">
        <title>An improved genome assembly and genetic linkage map for asparagus bean, Vigna unguiculata ssp. sesquipedialis.</title>
        <authorList>
            <person name="Xia Q."/>
            <person name="Zhang R."/>
            <person name="Dong Y."/>
        </authorList>
    </citation>
    <scope>NUCLEOTIDE SEQUENCE [LARGE SCALE GENOMIC DNA]</scope>
    <source>
        <tissue evidence="2">Leaf</tissue>
    </source>
</reference>
<accession>A0A4D6LWW7</accession>
<feature type="region of interest" description="Disordered" evidence="1">
    <location>
        <begin position="12"/>
        <end position="34"/>
    </location>
</feature>